<evidence type="ECO:0000256" key="6">
    <source>
        <dbReference type="SAM" id="MobiDB-lite"/>
    </source>
</evidence>
<organism evidence="7 8">
    <name type="scientific">Tieghemiomyces parasiticus</name>
    <dbReference type="NCBI Taxonomy" id="78921"/>
    <lineage>
        <taxon>Eukaryota</taxon>
        <taxon>Fungi</taxon>
        <taxon>Fungi incertae sedis</taxon>
        <taxon>Zoopagomycota</taxon>
        <taxon>Kickxellomycotina</taxon>
        <taxon>Dimargaritomycetes</taxon>
        <taxon>Dimargaritales</taxon>
        <taxon>Dimargaritaceae</taxon>
        <taxon>Tieghemiomyces</taxon>
    </lineage>
</organism>
<dbReference type="SUPFAM" id="SSF48371">
    <property type="entry name" value="ARM repeat"/>
    <property type="match status" value="1"/>
</dbReference>
<evidence type="ECO:0000256" key="5">
    <source>
        <dbReference type="ARBA" id="ARBA00023306"/>
    </source>
</evidence>
<name>A0A9W8ADL6_9FUNG</name>
<evidence type="ECO:0000313" key="8">
    <source>
        <dbReference type="Proteomes" id="UP001150569"/>
    </source>
</evidence>
<evidence type="ECO:0000256" key="3">
    <source>
        <dbReference type="ARBA" id="ARBA00022776"/>
    </source>
</evidence>
<dbReference type="GO" id="GO:0000785">
    <property type="term" value="C:chromatin"/>
    <property type="evidence" value="ECO:0007669"/>
    <property type="project" value="TreeGrafter"/>
</dbReference>
<dbReference type="Proteomes" id="UP001150569">
    <property type="component" value="Unassembled WGS sequence"/>
</dbReference>
<dbReference type="Pfam" id="PF20168">
    <property type="entry name" value="PDS5"/>
    <property type="match status" value="1"/>
</dbReference>
<dbReference type="CDD" id="cd19953">
    <property type="entry name" value="PDS5"/>
    <property type="match status" value="1"/>
</dbReference>
<sequence length="1290" mass="141325">MATLQTLQFKLKLVPDGKKTIPPAELAKRLTTLHTELAELDQEAVDVRSLDTVARHLITPALLAHKEDGVRIRAACCLADVLRLYAPEAPYDDGQLRTLFEAFLQELGHLAQGDGPDFPLYFYLLESLSTVKSVVLVVDLPNPEPLIVEFFRLFFDLTQPDQSRNLQLCMVDILQQLVEEASAVPQEVVDILLAQFLKKRQTSNPAAHQLACDLCNAATDILQKYIGQYFTDVIVTASQHAHAEGPSPEQLTDFKTAHYLIKELNRACPSLLLNVIPQLAEELTLDNVHLRTLATSVLGDMIAERGHALVRRYPAAWKAWVQRRADKNVQVRVLWVELAVHLYRVQPQLAPDINAAVLGKVADPEEKVRAAVPRALAQLDYDTLAYAPLDPAILHAVGHRCRDKRAPPRQEAFRALAHMFGLAYPALEARDPRAVERFGWIPATFLHTFYANEPDALAAAENALTEAVFPASTSWTDPQRTRRLLVVLQQLDDRARKAFVGWLQRQRAAGREVGHYLDLCERYNAADDHGADDGEGVLAALNQIIQRLAARLPDSAKHVHQLFTFAKLHDPRLYRLMRETLDPQLEHRAIRKAQREALKRLESLAPTLVDTFTGLLRRVALTVVNESVVVPLVAFASGQEAGPVEGPEATPTQPSTQLATAGDPTGAGPGRWTATELAPTARSLLSDLATVFPELYKRHAAELLALLSDGPTGATDDAQSLQTLAQFAKAYPADVPSDAAAVRRLRAYAERGSPAEAKYAAAVLAHLPGATGETACSTIMKTVTAFFTPERLAQAAKAGKTDGTLAVVLAHLRVAAQIARHRPTAFAPYADALTQVVLREVVRRPSGEAGDADWVAPADLDLATRCRGAGLKLFAARLLGSPAAAVVSTVAPPVLQLLYQTVAQDGELSTDQTTPPAARSFLRLTAATTLLRLAGQERYDALLAPNQVERLGTVIQDPCYPVRRAFAGKLIGHLNQFRLPQRYLPCLFLVAYDTEAEMQLIVRSFVKRQMALAAVRDRFAALYETALPRLLHLLAHDPDFQPEVAKLLLVTGYIDFYLDLVARAENVSLIFYLVSQLKTVADRIASTADGSEPLYALSDLAQYLIQERCQAHQWPLSSYPGSVALPRDLFAPVEDDTRLGEIAKRSFLPRDFIREHNAQGARAGRTPAARRPRSTDAGKGATHATSDTDGEADGGAEANERPTTRKRRTPAIAHRATPAAKRKRRGATTSSESEDSAGNSSDTSNDEVGAVKLKRREPEPPATPSRRNAPRRARATRQTAVASDDDSDSD</sequence>
<evidence type="ECO:0000313" key="7">
    <source>
        <dbReference type="EMBL" id="KAJ1927272.1"/>
    </source>
</evidence>
<dbReference type="OrthoDB" id="200660at2759"/>
<feature type="compositionally biased region" description="Low complexity" evidence="6">
    <location>
        <begin position="1158"/>
        <end position="1169"/>
    </location>
</feature>
<keyword evidence="5" id="KW-0131">Cell cycle</keyword>
<accession>A0A9W8ADL6</accession>
<comment type="subcellular location">
    <subcellularLocation>
        <location evidence="1">Nucleus</location>
    </subcellularLocation>
</comment>
<reference evidence="7" key="1">
    <citation type="submission" date="2022-07" db="EMBL/GenBank/DDBJ databases">
        <title>Phylogenomic reconstructions and comparative analyses of Kickxellomycotina fungi.</title>
        <authorList>
            <person name="Reynolds N.K."/>
            <person name="Stajich J.E."/>
            <person name="Barry K."/>
            <person name="Grigoriev I.V."/>
            <person name="Crous P."/>
            <person name="Smith M.E."/>
        </authorList>
    </citation>
    <scope>NUCLEOTIDE SEQUENCE</scope>
    <source>
        <strain evidence="7">RSA 861</strain>
    </source>
</reference>
<dbReference type="PANTHER" id="PTHR12663">
    <property type="entry name" value="ANDROGEN INDUCED INHIBITOR OF PROLIFERATION AS3 / PDS5-RELATED"/>
    <property type="match status" value="1"/>
</dbReference>
<dbReference type="GO" id="GO:0051301">
    <property type="term" value="P:cell division"/>
    <property type="evidence" value="ECO:0007669"/>
    <property type="project" value="UniProtKB-KW"/>
</dbReference>
<dbReference type="InterPro" id="IPR011989">
    <property type="entry name" value="ARM-like"/>
</dbReference>
<evidence type="ECO:0000256" key="2">
    <source>
        <dbReference type="ARBA" id="ARBA00022618"/>
    </source>
</evidence>
<dbReference type="InterPro" id="IPR016024">
    <property type="entry name" value="ARM-type_fold"/>
</dbReference>
<dbReference type="EMBL" id="JANBPT010000126">
    <property type="protein sequence ID" value="KAJ1927272.1"/>
    <property type="molecule type" value="Genomic_DNA"/>
</dbReference>
<proteinExistence type="predicted"/>
<protein>
    <submittedName>
        <fullName evidence="7">Sister chromatid cohesion protein pds5</fullName>
    </submittedName>
</protein>
<feature type="region of interest" description="Disordered" evidence="6">
    <location>
        <begin position="640"/>
        <end position="668"/>
    </location>
</feature>
<comment type="caution">
    <text evidence="7">The sequence shown here is derived from an EMBL/GenBank/DDBJ whole genome shotgun (WGS) entry which is preliminary data.</text>
</comment>
<dbReference type="GO" id="GO:0006281">
    <property type="term" value="P:DNA repair"/>
    <property type="evidence" value="ECO:0007669"/>
    <property type="project" value="TreeGrafter"/>
</dbReference>
<dbReference type="GO" id="GO:0005634">
    <property type="term" value="C:nucleus"/>
    <property type="evidence" value="ECO:0007669"/>
    <property type="project" value="UniProtKB-SubCell"/>
</dbReference>
<keyword evidence="2" id="KW-0132">Cell division</keyword>
<evidence type="ECO:0000256" key="1">
    <source>
        <dbReference type="ARBA" id="ARBA00004123"/>
    </source>
</evidence>
<dbReference type="Gene3D" id="1.25.10.10">
    <property type="entry name" value="Leucine-rich Repeat Variant"/>
    <property type="match status" value="1"/>
</dbReference>
<dbReference type="PANTHER" id="PTHR12663:SF0">
    <property type="entry name" value="PRECOCIOUS DISSOCIATION OF SISTERS 5, ISOFORM A"/>
    <property type="match status" value="1"/>
</dbReference>
<feature type="region of interest" description="Disordered" evidence="6">
    <location>
        <begin position="1155"/>
        <end position="1290"/>
    </location>
</feature>
<keyword evidence="8" id="KW-1185">Reference proteome</keyword>
<dbReference type="InterPro" id="IPR039776">
    <property type="entry name" value="Pds5"/>
</dbReference>
<keyword evidence="3" id="KW-0498">Mitosis</keyword>
<keyword evidence="4" id="KW-0539">Nucleus</keyword>
<gene>
    <name evidence="7" type="primary">PDS5_1</name>
    <name evidence="7" type="ORF">IWQ60_003080</name>
</gene>
<dbReference type="GO" id="GO:0007064">
    <property type="term" value="P:mitotic sister chromatid cohesion"/>
    <property type="evidence" value="ECO:0007669"/>
    <property type="project" value="InterPro"/>
</dbReference>
<evidence type="ECO:0000256" key="4">
    <source>
        <dbReference type="ARBA" id="ARBA00023242"/>
    </source>
</evidence>